<evidence type="ECO:0008006" key="8">
    <source>
        <dbReference type="Google" id="ProtNLM"/>
    </source>
</evidence>
<gene>
    <name evidence="6" type="primary">100641407</name>
</gene>
<dbReference type="Pfam" id="PF03456">
    <property type="entry name" value="uDENN"/>
    <property type="match status" value="1"/>
</dbReference>
<dbReference type="InterPro" id="IPR043153">
    <property type="entry name" value="DENN_C"/>
</dbReference>
<dbReference type="Gene3D" id="1.25.40.10">
    <property type="entry name" value="Tetratricopeptide repeat domain"/>
    <property type="match status" value="1"/>
</dbReference>
<reference evidence="7" key="1">
    <citation type="journal article" date="2010" name="Nature">
        <title>The Amphimedon queenslandica genome and the evolution of animal complexity.</title>
        <authorList>
            <person name="Srivastava M."/>
            <person name="Simakov O."/>
            <person name="Chapman J."/>
            <person name="Fahey B."/>
            <person name="Gauthier M.E."/>
            <person name="Mitros T."/>
            <person name="Richards G.S."/>
            <person name="Conaco C."/>
            <person name="Dacre M."/>
            <person name="Hellsten U."/>
            <person name="Larroux C."/>
            <person name="Putnam N.H."/>
            <person name="Stanke M."/>
            <person name="Adamska M."/>
            <person name="Darling A."/>
            <person name="Degnan S.M."/>
            <person name="Oakley T.H."/>
            <person name="Plachetzki D.C."/>
            <person name="Zhai Y."/>
            <person name="Adamski M."/>
            <person name="Calcino A."/>
            <person name="Cummins S.F."/>
            <person name="Goodstein D.M."/>
            <person name="Harris C."/>
            <person name="Jackson D.J."/>
            <person name="Leys S.P."/>
            <person name="Shu S."/>
            <person name="Woodcroft B.J."/>
            <person name="Vervoort M."/>
            <person name="Kosik K.S."/>
            <person name="Manning G."/>
            <person name="Degnan B.M."/>
            <person name="Rokhsar D.S."/>
        </authorList>
    </citation>
    <scope>NUCLEOTIDE SEQUENCE [LARGE SCALE GENOMIC DNA]</scope>
</reference>
<dbReference type="SMART" id="SM00801">
    <property type="entry name" value="dDENN"/>
    <property type="match status" value="1"/>
</dbReference>
<feature type="domain" description="MABP" evidence="5">
    <location>
        <begin position="44"/>
        <end position="200"/>
    </location>
</feature>
<dbReference type="Gene3D" id="3.30.450.200">
    <property type="match status" value="1"/>
</dbReference>
<name>A0A1X7VYV0_AMPQE</name>
<feature type="domain" description="UDENN" evidence="4">
    <location>
        <begin position="192"/>
        <end position="632"/>
    </location>
</feature>
<dbReference type="InterPro" id="IPR051696">
    <property type="entry name" value="DENN_Domain_GEFs"/>
</dbReference>
<dbReference type="InterPro" id="IPR037516">
    <property type="entry name" value="Tripartite_DENN"/>
</dbReference>
<dbReference type="InParanoid" id="A0A1X7VYV0"/>
<keyword evidence="7" id="KW-1185">Reference proteome</keyword>
<dbReference type="PANTHER" id="PTHR12296">
    <property type="entry name" value="DENN DOMAIN-CONTAINING PROTEIN 4"/>
    <property type="match status" value="1"/>
</dbReference>
<evidence type="ECO:0000256" key="1">
    <source>
        <dbReference type="ARBA" id="ARBA00022658"/>
    </source>
</evidence>
<dbReference type="PROSITE" id="PS50211">
    <property type="entry name" value="DENN"/>
    <property type="match status" value="1"/>
</dbReference>
<accession>A0A1X7VYV0</accession>
<dbReference type="GO" id="GO:0005085">
    <property type="term" value="F:guanyl-nucleotide exchange factor activity"/>
    <property type="evidence" value="ECO:0007669"/>
    <property type="project" value="UniProtKB-KW"/>
</dbReference>
<dbReference type="InterPro" id="IPR001194">
    <property type="entry name" value="cDENN_dom"/>
</dbReference>
<dbReference type="InterPro" id="IPR005113">
    <property type="entry name" value="uDENN_dom"/>
</dbReference>
<dbReference type="InterPro" id="IPR005112">
    <property type="entry name" value="dDENN_dom"/>
</dbReference>
<dbReference type="EnsemblMetazoa" id="XM_020001030.1">
    <property type="protein sequence ID" value="XP_019856589.1"/>
    <property type="gene ID" value="LOC100641407"/>
</dbReference>
<dbReference type="InterPro" id="IPR023341">
    <property type="entry name" value="MABP"/>
</dbReference>
<sequence>MEERPGRIVDYALVVGLGENVSRFKVEAYGEGGEESLHLTTPKDVPITDIAIIAKKYETCPKGFKCIEVTSGGNNASLVSPGLFGTPLLLCYRVGGDDRPAVTEISIYNAEHSKSIPSGHEAIFVTVGGRSADLSGGGRYPIYLTVKKGLTHGYNMSTAISSIAVVTGREGIPSGFKVLSLLQSKGFLSSGIRICYKSSLIATQSLSYTAEILSRYPTADYPQFPLPESVPLFCLPFGVSVEAWERHASFPLPAFSTFALTSATGQCMYGACIVFYEKIPRSFTFLSSMKKTLGVEENEALHVSKCICLLSHWPFFSAFKSFLSALYRLSISKNIQLPLERYVANLMFHVPFPSVERPRVLLLIGPETIVFSLPVQTPLPMGISAHWTLLSCLDADDCILLIHLILLEQKIVLHSSKPALLTTIGEALRSVLFPLQWKCTYIPMCPLAFCSYLQAPVPFIIGMDSRYFDCYTAPPGVCVVDLDTNTILIPSDIRALLNSSPLPQKPVKVLKKTLTPLATEVASYRFDGDFAVEVAPLEVGDLLKINQERADVIIREAFLKFMAMILVNYRLYLRPLTAQRSRSLQDVSELFDLTNFIKNKSSSERNFYSTFFDTQIFTSFIEQRSFAHAESTALAFFDECTEKVLSDVNQKLLNIDKIVSRRYDLPTVVTPPPDETGLPLGKKFTYDVFPPLDPTLFLSPVSPTNSPYDKSTSVSHTVSESAFTSVALRTQAEKTKNKNLIQRASGSDVLWAKVLLSHACSSWYMLLSYHLRSQWNKVEVLSQALELLDALRVRDALPNDEVCYRILMKECIEMGRPALAVKVYSEIQKAGIHPSAVTYGFYNKALMEGSWPSVKRHWNVLRIVIFACFYLRKLQQKSINGDKKSKITVEETRANFRLLSHSSSVDVSALDVDQSFLERRDSASRLNRGSVYRLSSRTASHGQSDYAIRGDSFYIADKSPLLTSCVEPIQRIGRTTSSINVTPRKVPASMSGDDGRVEICISSCSQCSGCKSLLYDEEIMVCWTEKSAEEYNINCPYCNKPLVPNLTVMIRKVLPVNRTKRIDSKRSTPDRVIEEELHVSQENESTCSSIQQEPILPSKSEPIHRKSLSLGRFEAFPDQNGHEGECGTSDLPSTETTEVQLDRDDTDSPSTTSIGHYISLLRERGHRRTSSAPIAPIVQPAVPAVKSAGDQTLGASPVTLRPKNLHVEDDDPFTVPYLSPVVLRKELESLITQGKGSILNSEKVSLEKPILYWNAVWYFSRLKLPTYLPLLTLRRIVKSHPQLSEVSVLMHVKTTWDRRISGTSDPLYMIWTGRARGGLQVPLDRKQMRRFSNMQLQPLVARMHCGDLQFIMRTLLNDRKTYSDPNDAHRSIYRQMLFLKCVLFPGSVDIELFDREYQLCLQRLPKELAVLLQSWDYPPTLKATNCRKEFGVLEIQ</sequence>
<dbReference type="GO" id="GO:0031410">
    <property type="term" value="C:cytoplasmic vesicle"/>
    <property type="evidence" value="ECO:0007669"/>
    <property type="project" value="TreeGrafter"/>
</dbReference>
<evidence type="ECO:0000313" key="7">
    <source>
        <dbReference type="Proteomes" id="UP000007879"/>
    </source>
</evidence>
<dbReference type="Proteomes" id="UP000007879">
    <property type="component" value="Unassembled WGS sequence"/>
</dbReference>
<dbReference type="Gene3D" id="2.100.10.50">
    <property type="match status" value="1"/>
</dbReference>
<evidence type="ECO:0000313" key="6">
    <source>
        <dbReference type="EnsemblMetazoa" id="Aqu2.1.44679_001"/>
    </source>
</evidence>
<evidence type="ECO:0000256" key="2">
    <source>
        <dbReference type="PROSITE-ProRule" id="PRU00708"/>
    </source>
</evidence>
<dbReference type="InterPro" id="IPR011990">
    <property type="entry name" value="TPR-like_helical_dom_sf"/>
</dbReference>
<feature type="repeat" description="PPR" evidence="2">
    <location>
        <begin position="800"/>
        <end position="834"/>
    </location>
</feature>
<dbReference type="PANTHER" id="PTHR12296:SF30">
    <property type="entry name" value="DENN DOMAIN-CONTAINING PROTEIN CRAG"/>
    <property type="match status" value="1"/>
</dbReference>
<organism evidence="6">
    <name type="scientific">Amphimedon queenslandica</name>
    <name type="common">Sponge</name>
    <dbReference type="NCBI Taxonomy" id="400682"/>
    <lineage>
        <taxon>Eukaryota</taxon>
        <taxon>Metazoa</taxon>
        <taxon>Porifera</taxon>
        <taxon>Demospongiae</taxon>
        <taxon>Heteroscleromorpha</taxon>
        <taxon>Haplosclerida</taxon>
        <taxon>Niphatidae</taxon>
        <taxon>Amphimedon</taxon>
    </lineage>
</organism>
<dbReference type="Pfam" id="PF02141">
    <property type="entry name" value="DENN"/>
    <property type="match status" value="1"/>
</dbReference>
<protein>
    <recommendedName>
        <fullName evidence="8">UDENN domain-containing protein</fullName>
    </recommendedName>
</protein>
<dbReference type="SMART" id="SM00800">
    <property type="entry name" value="uDENN"/>
    <property type="match status" value="1"/>
</dbReference>
<dbReference type="STRING" id="400682.A0A1X7VYV0"/>
<dbReference type="SMART" id="SM00799">
    <property type="entry name" value="DENN"/>
    <property type="match status" value="1"/>
</dbReference>
<dbReference type="Pfam" id="PF03455">
    <property type="entry name" value="dDENN"/>
    <property type="match status" value="1"/>
</dbReference>
<dbReference type="EnsemblMetazoa" id="Aqu2.1.44679_001">
    <property type="protein sequence ID" value="Aqu2.1.44679_001"/>
    <property type="gene ID" value="Aqu2.1.44679"/>
</dbReference>
<dbReference type="InterPro" id="IPR002885">
    <property type="entry name" value="PPR_rpt"/>
</dbReference>
<dbReference type="KEGG" id="aqu:100641407"/>
<evidence type="ECO:0000259" key="4">
    <source>
        <dbReference type="PROSITE" id="PS50211"/>
    </source>
</evidence>
<dbReference type="PROSITE" id="PS51498">
    <property type="entry name" value="MABP"/>
    <property type="match status" value="1"/>
</dbReference>
<evidence type="ECO:0000256" key="3">
    <source>
        <dbReference type="SAM" id="MobiDB-lite"/>
    </source>
</evidence>
<proteinExistence type="predicted"/>
<feature type="region of interest" description="Disordered" evidence="3">
    <location>
        <begin position="1115"/>
        <end position="1153"/>
    </location>
</feature>
<keyword evidence="1" id="KW-0344">Guanine-nucleotide releasing factor</keyword>
<reference evidence="6" key="2">
    <citation type="submission" date="2017-05" db="UniProtKB">
        <authorList>
            <consortium name="EnsemblMetazoa"/>
        </authorList>
    </citation>
    <scope>IDENTIFICATION</scope>
</reference>
<dbReference type="OrthoDB" id="75250at2759"/>
<feature type="compositionally biased region" description="Polar residues" evidence="3">
    <location>
        <begin position="1130"/>
        <end position="1139"/>
    </location>
</feature>
<dbReference type="PROSITE" id="PS51375">
    <property type="entry name" value="PPR"/>
    <property type="match status" value="1"/>
</dbReference>
<dbReference type="GO" id="GO:0032483">
    <property type="term" value="P:regulation of Rab protein signal transduction"/>
    <property type="evidence" value="ECO:0007669"/>
    <property type="project" value="TreeGrafter"/>
</dbReference>
<dbReference type="Gene3D" id="3.40.50.11500">
    <property type="match status" value="1"/>
</dbReference>
<evidence type="ECO:0000259" key="5">
    <source>
        <dbReference type="PROSITE" id="PS51498"/>
    </source>
</evidence>